<keyword evidence="3" id="KW-1185">Reference proteome</keyword>
<keyword evidence="2" id="KW-0489">Methyltransferase</keyword>
<dbReference type="SUPFAM" id="SSF53335">
    <property type="entry name" value="S-adenosyl-L-methionine-dependent methyltransferases"/>
    <property type="match status" value="1"/>
</dbReference>
<feature type="domain" description="Ribosomal RNA large subunit methyltransferase K/L-like methyltransferase" evidence="1">
    <location>
        <begin position="139"/>
        <end position="281"/>
    </location>
</feature>
<evidence type="ECO:0000313" key="3">
    <source>
        <dbReference type="Proteomes" id="UP000533598"/>
    </source>
</evidence>
<dbReference type="InterPro" id="IPR000241">
    <property type="entry name" value="RlmKL-like_Mtase"/>
</dbReference>
<keyword evidence="2" id="KW-0808">Transferase</keyword>
<dbReference type="Gene3D" id="3.40.50.150">
    <property type="entry name" value="Vaccinia Virus protein VP39"/>
    <property type="match status" value="1"/>
</dbReference>
<comment type="caution">
    <text evidence="2">The sequence shown here is derived from an EMBL/GenBank/DDBJ whole genome shotgun (WGS) entry which is preliminary data.</text>
</comment>
<dbReference type="InterPro" id="IPR029063">
    <property type="entry name" value="SAM-dependent_MTases_sf"/>
</dbReference>
<evidence type="ECO:0000313" key="2">
    <source>
        <dbReference type="EMBL" id="MBB4676922.1"/>
    </source>
</evidence>
<evidence type="ECO:0000259" key="1">
    <source>
        <dbReference type="Pfam" id="PF01170"/>
    </source>
</evidence>
<dbReference type="Proteomes" id="UP000533598">
    <property type="component" value="Unassembled WGS sequence"/>
</dbReference>
<protein>
    <submittedName>
        <fullName evidence="2">SAM-dependent methyltransferase</fullName>
    </submittedName>
</protein>
<dbReference type="EMBL" id="JACHMH010000001">
    <property type="protein sequence ID" value="MBB4676922.1"/>
    <property type="molecule type" value="Genomic_DNA"/>
</dbReference>
<name>A0A7W7C9K0_9PSEU</name>
<dbReference type="AlphaFoldDB" id="A0A7W7C9K0"/>
<proteinExistence type="predicted"/>
<dbReference type="GO" id="GO:0008168">
    <property type="term" value="F:methyltransferase activity"/>
    <property type="evidence" value="ECO:0007669"/>
    <property type="project" value="UniProtKB-KW"/>
</dbReference>
<reference evidence="2 3" key="1">
    <citation type="submission" date="2020-08" db="EMBL/GenBank/DDBJ databases">
        <title>Sequencing the genomes of 1000 actinobacteria strains.</title>
        <authorList>
            <person name="Klenk H.-P."/>
        </authorList>
    </citation>
    <scope>NUCLEOTIDE SEQUENCE [LARGE SCALE GENOMIC DNA]</scope>
    <source>
        <strain evidence="2 3">DSM 44230</strain>
    </source>
</reference>
<dbReference type="GO" id="GO:0032259">
    <property type="term" value="P:methylation"/>
    <property type="evidence" value="ECO:0007669"/>
    <property type="project" value="UniProtKB-KW"/>
</dbReference>
<organism evidence="2 3">
    <name type="scientific">Crossiella cryophila</name>
    <dbReference type="NCBI Taxonomy" id="43355"/>
    <lineage>
        <taxon>Bacteria</taxon>
        <taxon>Bacillati</taxon>
        <taxon>Actinomycetota</taxon>
        <taxon>Actinomycetes</taxon>
        <taxon>Pseudonocardiales</taxon>
        <taxon>Pseudonocardiaceae</taxon>
        <taxon>Crossiella</taxon>
    </lineage>
</organism>
<accession>A0A7W7C9K0</accession>
<dbReference type="Pfam" id="PF01170">
    <property type="entry name" value="UPF0020"/>
    <property type="match status" value="1"/>
</dbReference>
<gene>
    <name evidence="2" type="ORF">HNR67_003040</name>
</gene>
<sequence length="345" mass="38503">MARYALLILPAFNRVYGESAIRLTRTELAVFSETALHTEVADVAETEIGGVPYVTFESGTLDEYDISVLSNLSSVYALYAVEGELLRPLRVSPLDKFSSDLLTIQKYSGKTNEHFTKLLLNVTLLARAEPGELMDKKLAVFDPMCGRGTTLNQALMYGHDAFGMDTDSKDFDAYAHFLATWLKNHRIKHQHEVTPIRRDKSLIGKRLSVKLGLTKELYKAGEANQLMVVNADTVRSREFFRAETVDAIVTDAPYGVQHGSRPTQKHLARSPLELLYNAVPGWSQILRPGGAIGISWNTHVAGRDELVKILADNGLQPLDDGPWREFEHRVDQSIIRDLVVARKPG</sequence>
<dbReference type="RefSeq" id="WP_185002730.1">
    <property type="nucleotide sequence ID" value="NZ_BAAAUI010000012.1"/>
</dbReference>